<dbReference type="EMBL" id="JBHRSL010000027">
    <property type="protein sequence ID" value="MFC3053434.1"/>
    <property type="molecule type" value="Genomic_DNA"/>
</dbReference>
<dbReference type="Pfam" id="PF00015">
    <property type="entry name" value="MCPsignal"/>
    <property type="match status" value="1"/>
</dbReference>
<proteinExistence type="inferred from homology"/>
<comment type="similarity">
    <text evidence="2">Belongs to the methyl-accepting chemotaxis (MCP) protein family.</text>
</comment>
<dbReference type="InterPro" id="IPR032255">
    <property type="entry name" value="HBM"/>
</dbReference>
<dbReference type="Proteomes" id="UP001595444">
    <property type="component" value="Unassembled WGS sequence"/>
</dbReference>
<dbReference type="SMART" id="SM00283">
    <property type="entry name" value="MA"/>
    <property type="match status" value="1"/>
</dbReference>
<keyword evidence="4" id="KW-0175">Coiled coil</keyword>
<keyword evidence="5" id="KW-0812">Transmembrane</keyword>
<evidence type="ECO:0000259" key="6">
    <source>
        <dbReference type="PROSITE" id="PS50111"/>
    </source>
</evidence>
<evidence type="ECO:0000256" key="4">
    <source>
        <dbReference type="SAM" id="Coils"/>
    </source>
</evidence>
<evidence type="ECO:0000256" key="3">
    <source>
        <dbReference type="PROSITE-ProRule" id="PRU00284"/>
    </source>
</evidence>
<keyword evidence="1 3" id="KW-0807">Transducer</keyword>
<dbReference type="CDD" id="cd06225">
    <property type="entry name" value="HAMP"/>
    <property type="match status" value="1"/>
</dbReference>
<evidence type="ECO:0000256" key="2">
    <source>
        <dbReference type="ARBA" id="ARBA00029447"/>
    </source>
</evidence>
<feature type="coiled-coil region" evidence="4">
    <location>
        <begin position="342"/>
        <end position="404"/>
    </location>
</feature>
<organism evidence="8 9">
    <name type="scientific">Kordiimonas pumila</name>
    <dbReference type="NCBI Taxonomy" id="2161677"/>
    <lineage>
        <taxon>Bacteria</taxon>
        <taxon>Pseudomonadati</taxon>
        <taxon>Pseudomonadota</taxon>
        <taxon>Alphaproteobacteria</taxon>
        <taxon>Kordiimonadales</taxon>
        <taxon>Kordiimonadaceae</taxon>
        <taxon>Kordiimonas</taxon>
    </lineage>
</organism>
<dbReference type="Gene3D" id="6.10.340.10">
    <property type="match status" value="1"/>
</dbReference>
<name>A0ABV7D892_9PROT</name>
<dbReference type="RefSeq" id="WP_194215613.1">
    <property type="nucleotide sequence ID" value="NZ_CP061205.1"/>
</dbReference>
<feature type="transmembrane region" description="Helical" evidence="5">
    <location>
        <begin position="12"/>
        <end position="35"/>
    </location>
</feature>
<evidence type="ECO:0000313" key="9">
    <source>
        <dbReference type="Proteomes" id="UP001595444"/>
    </source>
</evidence>
<dbReference type="PANTHER" id="PTHR32089">
    <property type="entry name" value="METHYL-ACCEPTING CHEMOTAXIS PROTEIN MCPB"/>
    <property type="match status" value="1"/>
</dbReference>
<feature type="domain" description="Methyl-accepting transducer" evidence="6">
    <location>
        <begin position="434"/>
        <end position="660"/>
    </location>
</feature>
<evidence type="ECO:0000256" key="5">
    <source>
        <dbReference type="SAM" id="Phobius"/>
    </source>
</evidence>
<feature type="transmembrane region" description="Helical" evidence="5">
    <location>
        <begin position="280"/>
        <end position="304"/>
    </location>
</feature>
<dbReference type="PANTHER" id="PTHR32089:SF112">
    <property type="entry name" value="LYSOZYME-LIKE PROTEIN-RELATED"/>
    <property type="match status" value="1"/>
</dbReference>
<evidence type="ECO:0000313" key="8">
    <source>
        <dbReference type="EMBL" id="MFC3053434.1"/>
    </source>
</evidence>
<protein>
    <submittedName>
        <fullName evidence="8">Methyl-accepting chemotaxis protein</fullName>
    </submittedName>
</protein>
<comment type="caution">
    <text evidence="8">The sequence shown here is derived from an EMBL/GenBank/DDBJ whole genome shotgun (WGS) entry which is preliminary data.</text>
</comment>
<keyword evidence="9" id="KW-1185">Reference proteome</keyword>
<gene>
    <name evidence="8" type="ORF">ACFOKA_16165</name>
</gene>
<dbReference type="InterPro" id="IPR003660">
    <property type="entry name" value="HAMP_dom"/>
</dbReference>
<dbReference type="PROSITE" id="PS50885">
    <property type="entry name" value="HAMP"/>
    <property type="match status" value="1"/>
</dbReference>
<reference evidence="9" key="1">
    <citation type="journal article" date="2019" name="Int. J. Syst. Evol. Microbiol.">
        <title>The Global Catalogue of Microorganisms (GCM) 10K type strain sequencing project: providing services to taxonomists for standard genome sequencing and annotation.</title>
        <authorList>
            <consortium name="The Broad Institute Genomics Platform"/>
            <consortium name="The Broad Institute Genome Sequencing Center for Infectious Disease"/>
            <person name="Wu L."/>
            <person name="Ma J."/>
        </authorList>
    </citation>
    <scope>NUCLEOTIDE SEQUENCE [LARGE SCALE GENOMIC DNA]</scope>
    <source>
        <strain evidence="9">KCTC 62164</strain>
    </source>
</reference>
<dbReference type="SMART" id="SM00304">
    <property type="entry name" value="HAMP"/>
    <property type="match status" value="1"/>
</dbReference>
<keyword evidence="5" id="KW-1133">Transmembrane helix</keyword>
<feature type="domain" description="HAMP" evidence="7">
    <location>
        <begin position="305"/>
        <end position="358"/>
    </location>
</feature>
<evidence type="ECO:0000259" key="7">
    <source>
        <dbReference type="PROSITE" id="PS50885"/>
    </source>
</evidence>
<dbReference type="SMART" id="SM01358">
    <property type="entry name" value="HBM"/>
    <property type="match status" value="1"/>
</dbReference>
<dbReference type="Pfam" id="PF00672">
    <property type="entry name" value="HAMP"/>
    <property type="match status" value="1"/>
</dbReference>
<accession>A0ABV7D892</accession>
<evidence type="ECO:0000256" key="1">
    <source>
        <dbReference type="ARBA" id="ARBA00023224"/>
    </source>
</evidence>
<sequence length="683" mass="75446">MSRWMQNKPFSFRVYMLAGGALLGLIAIVILGLVISTTVQNSRDRADYFNSISMMQKDLENYSLQMRRKEKDFFIRQEIKYADGYYEEVAHAQSVVKKLLDSEVSSEFHSAVKALNDILPRHAKQFDVVKEDYVQLGLDENAGLQGQLRDAVHEIENILSEYKSDKLEILMLMMRRHEKDFIMRVDEKYIGRMNDRSKEFQDSLMKEDIAASAKEEILTNLNTYISTFNAYAKLRLQLDDNTKKLSDIYAETTEPFEIISKASQDGTIAAEQAAEDTEQVGFIATMGVGFVIILLVSLLSALIIRITIAPVKSLENALQKIAAGDFKVAIPGAENKDEFGRMAHVTAELRDSAAERVRLEAEARTHAERQAALEKREIELQAEREREEREREKEQLRIREERNQMIGKLIAEFEKSISIAISNLSQSSSKMRETATGMVSVADTTSRQVESVSNESHQMQDNVTSMASAIEEFAASIAEVSQQMQRASSNSREAMSAAKDGQAAIEKLSDASSQIEGVVKLINDISEQTNLLALNATIEAARAGEAGKGFAVVASEVKALANQTAKAIEGITSQIVAIQNVTGSTVNAMDSISGANDRLNQVMSSIAAAVEEQEVTTNDISRGVQFAAEGTRRVASDILVVTEGAKKTGSASNSVMEEANKLDGLSSSLRIEVETFLGQERTL</sequence>
<dbReference type="Gene3D" id="1.10.287.950">
    <property type="entry name" value="Methyl-accepting chemotaxis protein"/>
    <property type="match status" value="1"/>
</dbReference>
<dbReference type="InterPro" id="IPR004089">
    <property type="entry name" value="MCPsignal_dom"/>
</dbReference>
<keyword evidence="5" id="KW-0472">Membrane</keyword>
<dbReference type="PROSITE" id="PS50111">
    <property type="entry name" value="CHEMOTAXIS_TRANSDUC_2"/>
    <property type="match status" value="1"/>
</dbReference>
<dbReference type="SUPFAM" id="SSF58104">
    <property type="entry name" value="Methyl-accepting chemotaxis protein (MCP) signaling domain"/>
    <property type="match status" value="1"/>
</dbReference>